<accession>A0A0N8QY90</accession>
<dbReference type="Proteomes" id="UP000271468">
    <property type="component" value="Unassembled WGS sequence"/>
</dbReference>
<evidence type="ECO:0000313" key="1">
    <source>
        <dbReference type="EMBL" id="RMN14958.1"/>
    </source>
</evidence>
<dbReference type="AlphaFoldDB" id="A0A0N8QY90"/>
<evidence type="ECO:0000313" key="2">
    <source>
        <dbReference type="Proteomes" id="UP000271468"/>
    </source>
</evidence>
<comment type="caution">
    <text evidence="1">The sequence shown here is derived from an EMBL/GenBank/DDBJ whole genome shotgun (WGS) entry which is preliminary data.</text>
</comment>
<protein>
    <submittedName>
        <fullName evidence="1">Uncharacterized protein</fullName>
    </submittedName>
</protein>
<gene>
    <name evidence="1" type="ORF">ALQ65_101568</name>
</gene>
<proteinExistence type="predicted"/>
<sequence length="40" mass="4654">MLQQAKNLAIDGAQFRLHELTLFFVMAEKSMLNISRFARI</sequence>
<organism evidence="1 2">
    <name type="scientific">Pseudomonas syringae pv. coriandricola</name>
    <dbReference type="NCBI Taxonomy" id="264453"/>
    <lineage>
        <taxon>Bacteria</taxon>
        <taxon>Pseudomonadati</taxon>
        <taxon>Pseudomonadota</taxon>
        <taxon>Gammaproteobacteria</taxon>
        <taxon>Pseudomonadales</taxon>
        <taxon>Pseudomonadaceae</taxon>
        <taxon>Pseudomonas</taxon>
    </lineage>
</organism>
<dbReference type="EMBL" id="RBOV01000032">
    <property type="protein sequence ID" value="RMN14958.1"/>
    <property type="molecule type" value="Genomic_DNA"/>
</dbReference>
<reference evidence="1 2" key="1">
    <citation type="submission" date="2018-08" db="EMBL/GenBank/DDBJ databases">
        <title>Recombination of ecologically and evolutionarily significant loci maintains genetic cohesion in the Pseudomonas syringae species complex.</title>
        <authorList>
            <person name="Dillon M."/>
            <person name="Thakur S."/>
            <person name="Almeida R.N.D."/>
            <person name="Weir B.S."/>
            <person name="Guttman D.S."/>
        </authorList>
    </citation>
    <scope>NUCLEOTIDE SEQUENCE [LARGE SCALE GENOMIC DNA]</scope>
    <source>
        <strain evidence="1 2">ICMP 12341</strain>
    </source>
</reference>
<name>A0A0N8QY90_9PSED</name>